<dbReference type="EMBL" id="CAXLJL010000489">
    <property type="protein sequence ID" value="CAL5138275.1"/>
    <property type="molecule type" value="Genomic_DNA"/>
</dbReference>
<name>A0AAV2TLY4_CALDB</name>
<evidence type="ECO:0000313" key="2">
    <source>
        <dbReference type="Proteomes" id="UP001497525"/>
    </source>
</evidence>
<evidence type="ECO:0000313" key="1">
    <source>
        <dbReference type="EMBL" id="CAL5138275.1"/>
    </source>
</evidence>
<proteinExistence type="predicted"/>
<protein>
    <submittedName>
        <fullName evidence="1">Uncharacterized protein</fullName>
    </submittedName>
</protein>
<dbReference type="Proteomes" id="UP001497525">
    <property type="component" value="Unassembled WGS sequence"/>
</dbReference>
<accession>A0AAV2TLY4</accession>
<dbReference type="AlphaFoldDB" id="A0AAV2TLY4"/>
<gene>
    <name evidence="1" type="ORF">CDAUBV1_LOCUS12877</name>
</gene>
<reference evidence="1" key="1">
    <citation type="submission" date="2024-06" db="EMBL/GenBank/DDBJ databases">
        <authorList>
            <person name="Liu X."/>
            <person name="Lenzi L."/>
            <person name="Haldenby T S."/>
            <person name="Uol C."/>
        </authorList>
    </citation>
    <scope>NUCLEOTIDE SEQUENCE</scope>
</reference>
<comment type="caution">
    <text evidence="1">The sequence shown here is derived from an EMBL/GenBank/DDBJ whole genome shotgun (WGS) entry which is preliminary data.</text>
</comment>
<sequence>MCPNPHCFNTIPLKSTPPKTSHVDNPGLIGMNYRMHPPLPPDSRPEYDKLTQIIRQNLIHNPEFQCNHKSESTICTDDYRLARQSNSELHEETPASATAVPMTNFSTNSLELGTSSDVFDCNLTNSKENINCTSRLNQIDLMEKKVDALYDGK</sequence>
<organism evidence="1 2">
    <name type="scientific">Calicophoron daubneyi</name>
    <name type="common">Rumen fluke</name>
    <name type="synonym">Paramphistomum daubneyi</name>
    <dbReference type="NCBI Taxonomy" id="300641"/>
    <lineage>
        <taxon>Eukaryota</taxon>
        <taxon>Metazoa</taxon>
        <taxon>Spiralia</taxon>
        <taxon>Lophotrochozoa</taxon>
        <taxon>Platyhelminthes</taxon>
        <taxon>Trematoda</taxon>
        <taxon>Digenea</taxon>
        <taxon>Plagiorchiida</taxon>
        <taxon>Pronocephalata</taxon>
        <taxon>Paramphistomoidea</taxon>
        <taxon>Paramphistomidae</taxon>
        <taxon>Calicophoron</taxon>
    </lineage>
</organism>